<proteinExistence type="predicted"/>
<gene>
    <name evidence="1" type="ORF">OBE_11490</name>
</gene>
<dbReference type="EMBL" id="AJWZ01007912">
    <property type="protein sequence ID" value="EKC55595.1"/>
    <property type="molecule type" value="Genomic_DNA"/>
</dbReference>
<name>K1SP11_9ZZZZ</name>
<sequence>MSESSQAASTSILHTHLLKSIFGEAVTSLIGPFISSGINTGVGLYAYVPNI</sequence>
<comment type="caution">
    <text evidence="1">The sequence shown here is derived from an EMBL/GenBank/DDBJ whole genome shotgun (WGS) entry which is preliminary data.</text>
</comment>
<feature type="non-terminal residue" evidence="1">
    <location>
        <position position="51"/>
    </location>
</feature>
<organism evidence="1">
    <name type="scientific">human gut metagenome</name>
    <dbReference type="NCBI Taxonomy" id="408170"/>
    <lineage>
        <taxon>unclassified sequences</taxon>
        <taxon>metagenomes</taxon>
        <taxon>organismal metagenomes</taxon>
    </lineage>
</organism>
<dbReference type="AlphaFoldDB" id="K1SP11"/>
<evidence type="ECO:0000313" key="1">
    <source>
        <dbReference type="EMBL" id="EKC55595.1"/>
    </source>
</evidence>
<reference evidence="1" key="1">
    <citation type="journal article" date="2013" name="Environ. Microbiol.">
        <title>Microbiota from the distal guts of lean and obese adolescents exhibit partial functional redundancy besides clear differences in community structure.</title>
        <authorList>
            <person name="Ferrer M."/>
            <person name="Ruiz A."/>
            <person name="Lanza F."/>
            <person name="Haange S.B."/>
            <person name="Oberbach A."/>
            <person name="Till H."/>
            <person name="Bargiela R."/>
            <person name="Campoy C."/>
            <person name="Segura M.T."/>
            <person name="Richter M."/>
            <person name="von Bergen M."/>
            <person name="Seifert J."/>
            <person name="Suarez A."/>
        </authorList>
    </citation>
    <scope>NUCLEOTIDE SEQUENCE</scope>
</reference>
<protein>
    <submittedName>
        <fullName evidence="1">Uncharacterized protein</fullName>
    </submittedName>
</protein>
<accession>K1SP11</accession>